<dbReference type="EMBL" id="FZOY01000002">
    <property type="protein sequence ID" value="SNS45454.1"/>
    <property type="molecule type" value="Genomic_DNA"/>
</dbReference>
<feature type="transmembrane region" description="Helical" evidence="1">
    <location>
        <begin position="12"/>
        <end position="29"/>
    </location>
</feature>
<feature type="transmembrane region" description="Helical" evidence="1">
    <location>
        <begin position="195"/>
        <end position="216"/>
    </location>
</feature>
<name>A0A239ENK4_9RHOB</name>
<gene>
    <name evidence="2" type="ORF">SAMN05421757_102217</name>
</gene>
<dbReference type="OrthoDB" id="5421633at2"/>
<sequence length="226" mass="23373">MSNFPRASRGLLRLAGLFYLLIIACGLWAELAVRGPVLALETPALQSAAILANEGRFRLGLVADAVMALSDVALAGLLFVILAPAGMLLAGLATAFRLVQAAIIGMSLMLPYAALHLATTTPGAPQPLAGTLLALHGVSYDVGLAFFGGNCLLTSVLLRRSPAFPGWLGWLIGAAGVVYLTGTALRLVAPSMVAPFVPAYIVPAVAELAFCLWLLAGGRREVAARA</sequence>
<dbReference type="AlphaFoldDB" id="A0A239ENK4"/>
<feature type="transmembrane region" description="Helical" evidence="1">
    <location>
        <begin position="72"/>
        <end position="91"/>
    </location>
</feature>
<feature type="transmembrane region" description="Helical" evidence="1">
    <location>
        <begin position="138"/>
        <end position="158"/>
    </location>
</feature>
<keyword evidence="3" id="KW-1185">Reference proteome</keyword>
<dbReference type="Proteomes" id="UP000198426">
    <property type="component" value="Unassembled WGS sequence"/>
</dbReference>
<feature type="transmembrane region" description="Helical" evidence="1">
    <location>
        <begin position="170"/>
        <end position="189"/>
    </location>
</feature>
<keyword evidence="1" id="KW-1133">Transmembrane helix</keyword>
<dbReference type="PROSITE" id="PS51257">
    <property type="entry name" value="PROKAR_LIPOPROTEIN"/>
    <property type="match status" value="1"/>
</dbReference>
<keyword evidence="1" id="KW-0472">Membrane</keyword>
<protein>
    <recommendedName>
        <fullName evidence="4">DUF4386 domain-containing protein</fullName>
    </recommendedName>
</protein>
<organism evidence="2 3">
    <name type="scientific">Tropicimonas sediminicola</name>
    <dbReference type="NCBI Taxonomy" id="1031541"/>
    <lineage>
        <taxon>Bacteria</taxon>
        <taxon>Pseudomonadati</taxon>
        <taxon>Pseudomonadota</taxon>
        <taxon>Alphaproteobacteria</taxon>
        <taxon>Rhodobacterales</taxon>
        <taxon>Roseobacteraceae</taxon>
        <taxon>Tropicimonas</taxon>
    </lineage>
</organism>
<dbReference type="Pfam" id="PF14329">
    <property type="entry name" value="DUF4386"/>
    <property type="match status" value="1"/>
</dbReference>
<dbReference type="InterPro" id="IPR025495">
    <property type="entry name" value="DUF4386"/>
</dbReference>
<proteinExistence type="predicted"/>
<evidence type="ECO:0000313" key="3">
    <source>
        <dbReference type="Proteomes" id="UP000198426"/>
    </source>
</evidence>
<dbReference type="RefSeq" id="WP_089231970.1">
    <property type="nucleotide sequence ID" value="NZ_FZOY01000002.1"/>
</dbReference>
<evidence type="ECO:0000313" key="2">
    <source>
        <dbReference type="EMBL" id="SNS45454.1"/>
    </source>
</evidence>
<reference evidence="2 3" key="1">
    <citation type="submission" date="2017-06" db="EMBL/GenBank/DDBJ databases">
        <authorList>
            <person name="Kim H.J."/>
            <person name="Triplett B.A."/>
        </authorList>
    </citation>
    <scope>NUCLEOTIDE SEQUENCE [LARGE SCALE GENOMIC DNA]</scope>
    <source>
        <strain evidence="2 3">DSM 29339</strain>
    </source>
</reference>
<feature type="transmembrane region" description="Helical" evidence="1">
    <location>
        <begin position="98"/>
        <end position="118"/>
    </location>
</feature>
<keyword evidence="1" id="KW-0812">Transmembrane</keyword>
<evidence type="ECO:0008006" key="4">
    <source>
        <dbReference type="Google" id="ProtNLM"/>
    </source>
</evidence>
<evidence type="ECO:0000256" key="1">
    <source>
        <dbReference type="SAM" id="Phobius"/>
    </source>
</evidence>
<accession>A0A239ENK4</accession>